<dbReference type="GO" id="GO:0031956">
    <property type="term" value="F:medium-chain fatty acid-CoA ligase activity"/>
    <property type="evidence" value="ECO:0007669"/>
    <property type="project" value="UniProtKB-ARBA"/>
</dbReference>
<dbReference type="GO" id="GO:0043759">
    <property type="term" value="F:2-methylbutanoate-CoA ligase activity"/>
    <property type="evidence" value="ECO:0007669"/>
    <property type="project" value="UniProtKB-ARBA"/>
</dbReference>
<dbReference type="FunFam" id="3.30.300.30:FF:000008">
    <property type="entry name" value="2,3-dihydroxybenzoate-AMP ligase"/>
    <property type="match status" value="1"/>
</dbReference>
<dbReference type="InterPro" id="IPR042099">
    <property type="entry name" value="ANL_N_sf"/>
</dbReference>
<dbReference type="SUPFAM" id="SSF56801">
    <property type="entry name" value="Acetyl-CoA synthetase-like"/>
    <property type="match status" value="1"/>
</dbReference>
<reference evidence="8" key="1">
    <citation type="journal article" date="2023" name="Science">
        <title>Elucidation of the pathway for biosynthesis of saponin adjuvants from the soapbark tree.</title>
        <authorList>
            <person name="Reed J."/>
            <person name="Orme A."/>
            <person name="El-Demerdash A."/>
            <person name="Owen C."/>
            <person name="Martin L.B.B."/>
            <person name="Misra R.C."/>
            <person name="Kikuchi S."/>
            <person name="Rejzek M."/>
            <person name="Martin A.C."/>
            <person name="Harkess A."/>
            <person name="Leebens-Mack J."/>
            <person name="Louveau T."/>
            <person name="Stephenson M.J."/>
            <person name="Osbourn A."/>
        </authorList>
    </citation>
    <scope>NUCLEOTIDE SEQUENCE</scope>
    <source>
        <strain evidence="8">S10</strain>
    </source>
</reference>
<name>A0AAD7KQS2_QUISA</name>
<dbReference type="Pfam" id="PF00501">
    <property type="entry name" value="AMP-binding"/>
    <property type="match status" value="1"/>
</dbReference>
<comment type="subcellular location">
    <subcellularLocation>
        <location evidence="1">Cytoplasm</location>
        <location evidence="1">Cytosol</location>
    </subcellularLocation>
</comment>
<evidence type="ECO:0000256" key="2">
    <source>
        <dbReference type="ARBA" id="ARBA00006432"/>
    </source>
</evidence>
<dbReference type="InterPro" id="IPR000873">
    <property type="entry name" value="AMP-dep_synth/lig_dom"/>
</dbReference>
<keyword evidence="5" id="KW-0067">ATP-binding</keyword>
<dbReference type="Gene3D" id="3.30.300.30">
    <property type="match status" value="1"/>
</dbReference>
<dbReference type="PANTHER" id="PTHR43859:SF5">
    <property type="entry name" value="ISOVALERATE--COA LIGASE AAE2"/>
    <property type="match status" value="1"/>
</dbReference>
<dbReference type="InterPro" id="IPR025110">
    <property type="entry name" value="AMP-bd_C"/>
</dbReference>
<protein>
    <submittedName>
        <fullName evidence="8">CoA ligase</fullName>
    </submittedName>
</protein>
<dbReference type="FunFam" id="3.40.50.12780:FF:000003">
    <property type="entry name" value="Long-chain-fatty-acid--CoA ligase FadD"/>
    <property type="match status" value="1"/>
</dbReference>
<evidence type="ECO:0000259" key="6">
    <source>
        <dbReference type="Pfam" id="PF00501"/>
    </source>
</evidence>
<sequence>MNHCFKNLLWGRFFRRFNQNYIFSANFSRKLFHFSRNLQHESWKTMEGLVRCSANYVPLSPISFLERAAKVCEDRTSVVYGSLKYTWGETHQRCLKIASALTQLGISGGDVVATMLPNVPAMYELHFAVPMAGAVLCTLNTRLDAATISVLLEHSQAKIIFVDYQLLEIARGAIELLLVGKTKRELPIIVLISDSDCPSTIDTSSINYEYERLLLNGDNRFEIIRPNSEWDPISVNYTSGTTSRPKGVVYSHRGAYLNSLATVLLHGMGSMPVYLWNVPMFHCNGWCLTWGLAAQLGTNVCLRKVTPKGIFDSIAMNEVTHMGGAPTVLNMIVNSASSDRRPFSHKVDVMTGGSPPPPQVLSKMEEMGFSVSHLYGLTEICGPGTSCAWRPEWDSLPLEKRSKLKARQGVQHVGLEEIDIKDPVTMASVPSDGKTMGEVMFRGNTVMSGYLKDLKATEAAFKGGWFHSGDLAVKHPDNYIEVKDRLKDIVISGGENISTVEVETVLYGHPAVLEAAVVGRPDNHWGQTPCAFVKLKEGADADAQDIIKFCRDHLPHYMSPKTVIFDDIPKTSTGKVQKYVLRERAKAMGSLSWQKIV</sequence>
<comment type="similarity">
    <text evidence="2">Belongs to the ATP-dependent AMP-binding enzyme family.</text>
</comment>
<dbReference type="AlphaFoldDB" id="A0AAD7KQS2"/>
<comment type="caution">
    <text evidence="8">The sequence shown here is derived from an EMBL/GenBank/DDBJ whole genome shotgun (WGS) entry which is preliminary data.</text>
</comment>
<evidence type="ECO:0000256" key="5">
    <source>
        <dbReference type="ARBA" id="ARBA00022840"/>
    </source>
</evidence>
<dbReference type="InterPro" id="IPR020845">
    <property type="entry name" value="AMP-binding_CS"/>
</dbReference>
<dbReference type="GO" id="GO:0005829">
    <property type="term" value="C:cytosol"/>
    <property type="evidence" value="ECO:0007669"/>
    <property type="project" value="UniProtKB-SubCell"/>
</dbReference>
<evidence type="ECO:0000313" key="8">
    <source>
        <dbReference type="EMBL" id="KAJ7944075.1"/>
    </source>
</evidence>
<keyword evidence="3 8" id="KW-0436">Ligase</keyword>
<dbReference type="Pfam" id="PF13193">
    <property type="entry name" value="AMP-binding_C"/>
    <property type="match status" value="1"/>
</dbReference>
<feature type="domain" description="AMP-dependent synthetase/ligase" evidence="6">
    <location>
        <begin position="65"/>
        <end position="451"/>
    </location>
</feature>
<dbReference type="NCBIfam" id="NF006020">
    <property type="entry name" value="PRK08162.1"/>
    <property type="match status" value="1"/>
</dbReference>
<feature type="domain" description="AMP-binding enzyme C-terminal" evidence="7">
    <location>
        <begin position="501"/>
        <end position="575"/>
    </location>
</feature>
<accession>A0AAD7KQS2</accession>
<evidence type="ECO:0000256" key="1">
    <source>
        <dbReference type="ARBA" id="ARBA00004514"/>
    </source>
</evidence>
<proteinExistence type="inferred from homology"/>
<evidence type="ECO:0000256" key="3">
    <source>
        <dbReference type="ARBA" id="ARBA00022598"/>
    </source>
</evidence>
<dbReference type="GO" id="GO:0005524">
    <property type="term" value="F:ATP binding"/>
    <property type="evidence" value="ECO:0007669"/>
    <property type="project" value="UniProtKB-KW"/>
</dbReference>
<dbReference type="Proteomes" id="UP001163823">
    <property type="component" value="Chromosome 14"/>
</dbReference>
<dbReference type="PANTHER" id="PTHR43859">
    <property type="entry name" value="ACYL-ACTIVATING ENZYME"/>
    <property type="match status" value="1"/>
</dbReference>
<keyword evidence="9" id="KW-1185">Reference proteome</keyword>
<gene>
    <name evidence="8" type="ORF">O6P43_033534</name>
</gene>
<dbReference type="Gene3D" id="3.40.50.12780">
    <property type="entry name" value="N-terminal domain of ligase-like"/>
    <property type="match status" value="1"/>
</dbReference>
<evidence type="ECO:0000259" key="7">
    <source>
        <dbReference type="Pfam" id="PF13193"/>
    </source>
</evidence>
<keyword evidence="4" id="KW-0547">Nucleotide-binding</keyword>
<dbReference type="GO" id="GO:0050218">
    <property type="term" value="F:propionate-CoA ligase activity"/>
    <property type="evidence" value="ECO:0007669"/>
    <property type="project" value="UniProtKB-ARBA"/>
</dbReference>
<dbReference type="EMBL" id="JARAOO010000014">
    <property type="protein sequence ID" value="KAJ7944075.1"/>
    <property type="molecule type" value="Genomic_DNA"/>
</dbReference>
<dbReference type="PROSITE" id="PS00455">
    <property type="entry name" value="AMP_BINDING"/>
    <property type="match status" value="1"/>
</dbReference>
<dbReference type="KEGG" id="qsa:O6P43_033534"/>
<dbReference type="CDD" id="cd12118">
    <property type="entry name" value="ttLC_FACS_AEE21_like"/>
    <property type="match status" value="1"/>
</dbReference>
<organism evidence="8 9">
    <name type="scientific">Quillaja saponaria</name>
    <name type="common">Soap bark tree</name>
    <dbReference type="NCBI Taxonomy" id="32244"/>
    <lineage>
        <taxon>Eukaryota</taxon>
        <taxon>Viridiplantae</taxon>
        <taxon>Streptophyta</taxon>
        <taxon>Embryophyta</taxon>
        <taxon>Tracheophyta</taxon>
        <taxon>Spermatophyta</taxon>
        <taxon>Magnoliopsida</taxon>
        <taxon>eudicotyledons</taxon>
        <taxon>Gunneridae</taxon>
        <taxon>Pentapetalae</taxon>
        <taxon>rosids</taxon>
        <taxon>fabids</taxon>
        <taxon>Fabales</taxon>
        <taxon>Quillajaceae</taxon>
        <taxon>Quillaja</taxon>
    </lineage>
</organism>
<evidence type="ECO:0000313" key="9">
    <source>
        <dbReference type="Proteomes" id="UP001163823"/>
    </source>
</evidence>
<evidence type="ECO:0000256" key="4">
    <source>
        <dbReference type="ARBA" id="ARBA00022741"/>
    </source>
</evidence>
<dbReference type="InterPro" id="IPR045851">
    <property type="entry name" value="AMP-bd_C_sf"/>
</dbReference>